<keyword evidence="4" id="KW-1185">Reference proteome</keyword>
<proteinExistence type="predicted"/>
<feature type="region of interest" description="Disordered" evidence="1">
    <location>
        <begin position="297"/>
        <end position="326"/>
    </location>
</feature>
<keyword evidence="2" id="KW-1133">Transmembrane helix</keyword>
<organism evidence="3 4">
    <name type="scientific">Gordonia hankookensis</name>
    <dbReference type="NCBI Taxonomy" id="589403"/>
    <lineage>
        <taxon>Bacteria</taxon>
        <taxon>Bacillati</taxon>
        <taxon>Actinomycetota</taxon>
        <taxon>Actinomycetes</taxon>
        <taxon>Mycobacteriales</taxon>
        <taxon>Gordoniaceae</taxon>
        <taxon>Gordonia</taxon>
    </lineage>
</organism>
<name>A0ABR7WH11_9ACTN</name>
<accession>A0ABR7WH11</accession>
<feature type="transmembrane region" description="Helical" evidence="2">
    <location>
        <begin position="161"/>
        <end position="183"/>
    </location>
</feature>
<evidence type="ECO:0000313" key="4">
    <source>
        <dbReference type="Proteomes" id="UP000602395"/>
    </source>
</evidence>
<evidence type="ECO:0000256" key="2">
    <source>
        <dbReference type="SAM" id="Phobius"/>
    </source>
</evidence>
<reference evidence="3 4" key="1">
    <citation type="submission" date="2020-09" db="EMBL/GenBank/DDBJ databases">
        <title>Novel species in genus Gordonia.</title>
        <authorList>
            <person name="Zhang G."/>
        </authorList>
    </citation>
    <scope>NUCLEOTIDE SEQUENCE [LARGE SCALE GENOMIC DNA]</scope>
    <source>
        <strain evidence="3 4">ON-33</strain>
    </source>
</reference>
<feature type="transmembrane region" description="Helical" evidence="2">
    <location>
        <begin position="139"/>
        <end position="155"/>
    </location>
</feature>
<feature type="transmembrane region" description="Helical" evidence="2">
    <location>
        <begin position="63"/>
        <end position="81"/>
    </location>
</feature>
<keyword evidence="2" id="KW-0472">Membrane</keyword>
<feature type="transmembrane region" description="Helical" evidence="2">
    <location>
        <begin position="101"/>
        <end position="127"/>
    </location>
</feature>
<dbReference type="RefSeq" id="WP_190268300.1">
    <property type="nucleotide sequence ID" value="NZ_BAABAD010000004.1"/>
</dbReference>
<sequence>MPQIGPPSPSSASDGRHDHQQAEQLLQNIIQLAATLGPIAKNQRQARNQTQPKDRKQRDSAGTFWLLGLIPITLACLHLVIVSRGDAETLRSLTENLNVTALVLSTVLPLLTSAITWVYLFVLLASLGRRSNPKRTKPSTLLIWGAIVALIDAFAMPLKYIAINAVFLGVLVGIFGIGLVIALVRPQTLGKRVTNWVGRLGKWFSVALLTGPVIVWMALLGVWMPQERLTIGATQLSPVYVLSSDVRWTKYMDADHKVHLVPTQEIARRQMVGKSQSVWHKTPVAIWHGQRVGHVPDPAVPRVPATTATQVNPQPSPATPSSDRPG</sequence>
<gene>
    <name evidence="3" type="ORF">IDF66_19950</name>
</gene>
<evidence type="ECO:0000256" key="1">
    <source>
        <dbReference type="SAM" id="MobiDB-lite"/>
    </source>
</evidence>
<comment type="caution">
    <text evidence="3">The sequence shown here is derived from an EMBL/GenBank/DDBJ whole genome shotgun (WGS) entry which is preliminary data.</text>
</comment>
<feature type="transmembrane region" description="Helical" evidence="2">
    <location>
        <begin position="203"/>
        <end position="224"/>
    </location>
</feature>
<keyword evidence="2" id="KW-0812">Transmembrane</keyword>
<feature type="compositionally biased region" description="Polar residues" evidence="1">
    <location>
        <begin position="306"/>
        <end position="326"/>
    </location>
</feature>
<evidence type="ECO:0000313" key="3">
    <source>
        <dbReference type="EMBL" id="MBD1321856.1"/>
    </source>
</evidence>
<dbReference type="EMBL" id="JACWMS010000004">
    <property type="protein sequence ID" value="MBD1321856.1"/>
    <property type="molecule type" value="Genomic_DNA"/>
</dbReference>
<dbReference type="Proteomes" id="UP000602395">
    <property type="component" value="Unassembled WGS sequence"/>
</dbReference>
<protein>
    <submittedName>
        <fullName evidence="3">Uncharacterized protein</fullName>
    </submittedName>
</protein>